<keyword evidence="3 7" id="KW-0732">Signal</keyword>
<dbReference type="InterPro" id="IPR050735">
    <property type="entry name" value="Kininogen_Fetuin_HRG"/>
</dbReference>
<evidence type="ECO:0000256" key="6">
    <source>
        <dbReference type="ARBA" id="ARBA00023180"/>
    </source>
</evidence>
<dbReference type="AlphaFoldDB" id="A0A8C3F0X8"/>
<evidence type="ECO:0000256" key="7">
    <source>
        <dbReference type="SAM" id="SignalP"/>
    </source>
</evidence>
<evidence type="ECO:0000313" key="9">
    <source>
        <dbReference type="Ensembl" id="ENSCPBP00000001626.1"/>
    </source>
</evidence>
<dbReference type="PROSITE" id="PS51529">
    <property type="entry name" value="CYSTATIN_FETUIN_A"/>
    <property type="match status" value="1"/>
</dbReference>
<accession>A0A8C3F0X8</accession>
<reference evidence="9" key="1">
    <citation type="submission" date="2025-08" db="UniProtKB">
        <authorList>
            <consortium name="Ensembl"/>
        </authorList>
    </citation>
    <scope>IDENTIFICATION</scope>
</reference>
<dbReference type="GO" id="GO:0004869">
    <property type="term" value="F:cysteine-type endopeptidase inhibitor activity"/>
    <property type="evidence" value="ECO:0007669"/>
    <property type="project" value="InterPro"/>
</dbReference>
<dbReference type="GO" id="GO:0030502">
    <property type="term" value="P:negative regulation of bone mineralization"/>
    <property type="evidence" value="ECO:0007669"/>
    <property type="project" value="Ensembl"/>
</dbReference>
<dbReference type="GO" id="GO:0050727">
    <property type="term" value="P:regulation of inflammatory response"/>
    <property type="evidence" value="ECO:0007669"/>
    <property type="project" value="Ensembl"/>
</dbReference>
<gene>
    <name evidence="9" type="primary">AHSG</name>
</gene>
<keyword evidence="6" id="KW-0325">Glycoprotein</keyword>
<keyword evidence="2" id="KW-0964">Secreted</keyword>
<dbReference type="PROSITE" id="PS01254">
    <property type="entry name" value="FETUIN_1"/>
    <property type="match status" value="1"/>
</dbReference>
<evidence type="ECO:0000256" key="4">
    <source>
        <dbReference type="ARBA" id="ARBA00022737"/>
    </source>
</evidence>
<dbReference type="Proteomes" id="UP000694380">
    <property type="component" value="Unplaced"/>
</dbReference>
<keyword evidence="4" id="KW-0677">Repeat</keyword>
<feature type="domain" description="Cystatin fetuin-A-type" evidence="8">
    <location>
        <begin position="26"/>
        <end position="135"/>
    </location>
</feature>
<dbReference type="SUPFAM" id="SSF54403">
    <property type="entry name" value="Cystatin/monellin"/>
    <property type="match status" value="2"/>
</dbReference>
<keyword evidence="5" id="KW-1015">Disulfide bond</keyword>
<dbReference type="SMART" id="SM00043">
    <property type="entry name" value="CY"/>
    <property type="match status" value="1"/>
</dbReference>
<dbReference type="GO" id="GO:0050766">
    <property type="term" value="P:positive regulation of phagocytosis"/>
    <property type="evidence" value="ECO:0007669"/>
    <property type="project" value="Ensembl"/>
</dbReference>
<evidence type="ECO:0000313" key="10">
    <source>
        <dbReference type="Proteomes" id="UP000694380"/>
    </source>
</evidence>
<dbReference type="CDD" id="cd00042">
    <property type="entry name" value="CY"/>
    <property type="match status" value="1"/>
</dbReference>
<dbReference type="GO" id="GO:0005794">
    <property type="term" value="C:Golgi apparatus"/>
    <property type="evidence" value="ECO:0007669"/>
    <property type="project" value="Ensembl"/>
</dbReference>
<dbReference type="PANTHER" id="PTHR13814">
    <property type="entry name" value="FETUIN"/>
    <property type="match status" value="1"/>
</dbReference>
<evidence type="ECO:0000256" key="1">
    <source>
        <dbReference type="ARBA" id="ARBA00004613"/>
    </source>
</evidence>
<dbReference type="GO" id="GO:0072562">
    <property type="term" value="C:blood microparticle"/>
    <property type="evidence" value="ECO:0007669"/>
    <property type="project" value="TreeGrafter"/>
</dbReference>
<proteinExistence type="predicted"/>
<keyword evidence="10" id="KW-1185">Reference proteome</keyword>
<evidence type="ECO:0000256" key="2">
    <source>
        <dbReference type="ARBA" id="ARBA00022525"/>
    </source>
</evidence>
<dbReference type="InterPro" id="IPR025760">
    <property type="entry name" value="Cystatin_Fetuin_A"/>
</dbReference>
<evidence type="ECO:0000256" key="5">
    <source>
        <dbReference type="ARBA" id="ARBA00023157"/>
    </source>
</evidence>
<feature type="signal peptide" evidence="7">
    <location>
        <begin position="1"/>
        <end position="18"/>
    </location>
</feature>
<dbReference type="FunFam" id="3.10.450.10:FF:000009">
    <property type="entry name" value="Alpha-2-HS-glycoprotein 2"/>
    <property type="match status" value="1"/>
</dbReference>
<evidence type="ECO:0000259" key="8">
    <source>
        <dbReference type="PROSITE" id="PS51529"/>
    </source>
</evidence>
<reference evidence="9" key="2">
    <citation type="submission" date="2025-09" db="UniProtKB">
        <authorList>
            <consortium name="Ensembl"/>
        </authorList>
    </citation>
    <scope>IDENTIFICATION</scope>
</reference>
<dbReference type="Ensembl" id="ENSCPBT00000002011.1">
    <property type="protein sequence ID" value="ENSCPBP00000001626.1"/>
    <property type="gene ID" value="ENSCPBG00000001309.1"/>
</dbReference>
<dbReference type="Gene3D" id="3.10.450.10">
    <property type="match status" value="1"/>
</dbReference>
<dbReference type="InterPro" id="IPR000010">
    <property type="entry name" value="Cystatin_dom"/>
</dbReference>
<dbReference type="GO" id="GO:0001503">
    <property type="term" value="P:ossification"/>
    <property type="evidence" value="ECO:0007669"/>
    <property type="project" value="Ensembl"/>
</dbReference>
<comment type="subcellular location">
    <subcellularLocation>
        <location evidence="1">Secreted</location>
    </subcellularLocation>
</comment>
<dbReference type="GO" id="GO:0006953">
    <property type="term" value="P:acute-phase response"/>
    <property type="evidence" value="ECO:0007669"/>
    <property type="project" value="Ensembl"/>
</dbReference>
<dbReference type="GO" id="GO:0031012">
    <property type="term" value="C:extracellular matrix"/>
    <property type="evidence" value="ECO:0007669"/>
    <property type="project" value="TreeGrafter"/>
</dbReference>
<protein>
    <submittedName>
        <fullName evidence="9">Alpha 2-HS glycoprotein</fullName>
    </submittedName>
</protein>
<dbReference type="OMA" id="YLVMFAN"/>
<feature type="chain" id="PRO_5034727917" evidence="7">
    <location>
        <begin position="19"/>
        <end position="351"/>
    </location>
</feature>
<dbReference type="GeneTree" id="ENSGT00950000182930"/>
<dbReference type="InterPro" id="IPR001363">
    <property type="entry name" value="Prot_inh_fetuin_CS"/>
</dbReference>
<dbReference type="PANTHER" id="PTHR13814:SF6">
    <property type="entry name" value="ALPHA-2-HS-GLYCOPROTEIN"/>
    <property type="match status" value="1"/>
</dbReference>
<evidence type="ECO:0000256" key="3">
    <source>
        <dbReference type="ARBA" id="ARBA00022729"/>
    </source>
</evidence>
<name>A0A8C3F0X8_CHRPI</name>
<dbReference type="InterPro" id="IPR046350">
    <property type="entry name" value="Cystatin_sf"/>
</dbReference>
<sequence>MKGLGALLLLVQLLSCKAVPLGPFHPLHPRVIDCDDPESEAAAAVALDYINTHHLHGYKYALNSIEKIKVLPRRPTGEIFELELDLLETVCHIVNPLPVENCTVRPLTEYVVEGDCDVKLLKLDGSFSVLATKCHSTPDSAEDITKNCPDCPIFALLNDTQVITAVDLALAQYNGGQDGAYFKLLEIGRAQIQVTVETMILAILQNRTSLPWLLCNAHLLVFANKFVQGYFGSGALLLGPPLDKTKVPIYDKLQVTEHTNRTDGFLFQPGVTHRHLIQDHLGGQLPTVVQGFKHHDLRHFHHGSLYVTSESTIPVVKRDVGAVVDPAIPAPPVGPGPKHPVCPGRIRHFQV</sequence>
<organism evidence="9 10">
    <name type="scientific">Chrysemys picta bellii</name>
    <name type="common">Western painted turtle</name>
    <name type="synonym">Emys bellii</name>
    <dbReference type="NCBI Taxonomy" id="8478"/>
    <lineage>
        <taxon>Eukaryota</taxon>
        <taxon>Metazoa</taxon>
        <taxon>Chordata</taxon>
        <taxon>Craniata</taxon>
        <taxon>Vertebrata</taxon>
        <taxon>Euteleostomi</taxon>
        <taxon>Archelosauria</taxon>
        <taxon>Testudinata</taxon>
        <taxon>Testudines</taxon>
        <taxon>Cryptodira</taxon>
        <taxon>Durocryptodira</taxon>
        <taxon>Testudinoidea</taxon>
        <taxon>Emydidae</taxon>
        <taxon>Chrysemys</taxon>
    </lineage>
</organism>